<feature type="non-terminal residue" evidence="8">
    <location>
        <position position="1"/>
    </location>
</feature>
<keyword evidence="9" id="KW-1185">Reference proteome</keyword>
<evidence type="ECO:0000256" key="7">
    <source>
        <dbReference type="SAM" id="Phobius"/>
    </source>
</evidence>
<sequence>APSGAFSVAASLVCMVFALGDVSGGHFNPAVTTAILAIKKIEAREAVIYWCAQIVGGILAACTYTAIYEGKSLGFRKGFGPGEGYGLGEVAAAEIFFTFVLCFVVLSVACSPSAGTGSYSEVFGLAIGSCVTVGGFAAGSISGGSLNPAVSFAIATEFWAGYYTVFELAGACAAALVYCLTHAAEGEGEESEKGSGD</sequence>
<dbReference type="EMBL" id="CAUYUJ010008175">
    <property type="protein sequence ID" value="CAK0823094.1"/>
    <property type="molecule type" value="Genomic_DNA"/>
</dbReference>
<evidence type="ECO:0000256" key="4">
    <source>
        <dbReference type="ARBA" id="ARBA00022989"/>
    </source>
</evidence>
<feature type="transmembrane region" description="Helical" evidence="7">
    <location>
        <begin position="161"/>
        <end position="181"/>
    </location>
</feature>
<proteinExistence type="inferred from homology"/>
<evidence type="ECO:0000256" key="2">
    <source>
        <dbReference type="ARBA" id="ARBA00022448"/>
    </source>
</evidence>
<evidence type="ECO:0000256" key="5">
    <source>
        <dbReference type="ARBA" id="ARBA00023136"/>
    </source>
</evidence>
<comment type="similarity">
    <text evidence="6">Belongs to the MIP/aquaporin (TC 1.A.8) family.</text>
</comment>
<feature type="non-terminal residue" evidence="8">
    <location>
        <position position="197"/>
    </location>
</feature>
<accession>A0ABN9RUS7</accession>
<comment type="subcellular location">
    <subcellularLocation>
        <location evidence="1">Membrane</location>
        <topology evidence="1">Multi-pass membrane protein</topology>
    </subcellularLocation>
</comment>
<feature type="transmembrane region" description="Helical" evidence="7">
    <location>
        <begin position="87"/>
        <end position="110"/>
    </location>
</feature>
<organism evidence="8 9">
    <name type="scientific">Prorocentrum cordatum</name>
    <dbReference type="NCBI Taxonomy" id="2364126"/>
    <lineage>
        <taxon>Eukaryota</taxon>
        <taxon>Sar</taxon>
        <taxon>Alveolata</taxon>
        <taxon>Dinophyceae</taxon>
        <taxon>Prorocentrales</taxon>
        <taxon>Prorocentraceae</taxon>
        <taxon>Prorocentrum</taxon>
    </lineage>
</organism>
<feature type="transmembrane region" description="Helical" evidence="7">
    <location>
        <begin position="6"/>
        <end position="27"/>
    </location>
</feature>
<dbReference type="PANTHER" id="PTHR45724">
    <property type="entry name" value="AQUAPORIN NIP2-1"/>
    <property type="match status" value="1"/>
</dbReference>
<name>A0ABN9RUS7_9DINO</name>
<feature type="transmembrane region" description="Helical" evidence="7">
    <location>
        <begin position="47"/>
        <end position="67"/>
    </location>
</feature>
<dbReference type="InterPro" id="IPR000425">
    <property type="entry name" value="MIP"/>
</dbReference>
<dbReference type="Pfam" id="PF00230">
    <property type="entry name" value="MIP"/>
    <property type="match status" value="1"/>
</dbReference>
<dbReference type="PANTHER" id="PTHR45724:SF13">
    <property type="entry name" value="AQUAPORIN NIP1-1-RELATED"/>
    <property type="match status" value="1"/>
</dbReference>
<evidence type="ECO:0000256" key="6">
    <source>
        <dbReference type="RuleBase" id="RU000477"/>
    </source>
</evidence>
<dbReference type="PRINTS" id="PR00783">
    <property type="entry name" value="MINTRINSICP"/>
</dbReference>
<dbReference type="SUPFAM" id="SSF81338">
    <property type="entry name" value="Aquaporin-like"/>
    <property type="match status" value="1"/>
</dbReference>
<reference evidence="8" key="1">
    <citation type="submission" date="2023-10" db="EMBL/GenBank/DDBJ databases">
        <authorList>
            <person name="Chen Y."/>
            <person name="Shah S."/>
            <person name="Dougan E. K."/>
            <person name="Thang M."/>
            <person name="Chan C."/>
        </authorList>
    </citation>
    <scope>NUCLEOTIDE SEQUENCE [LARGE SCALE GENOMIC DNA]</scope>
</reference>
<keyword evidence="2 6" id="KW-0813">Transport</keyword>
<protein>
    <recommendedName>
        <fullName evidence="10">Aquaporin</fullName>
    </recommendedName>
</protein>
<evidence type="ECO:0000256" key="3">
    <source>
        <dbReference type="ARBA" id="ARBA00022692"/>
    </source>
</evidence>
<dbReference type="Proteomes" id="UP001189429">
    <property type="component" value="Unassembled WGS sequence"/>
</dbReference>
<keyword evidence="4 7" id="KW-1133">Transmembrane helix</keyword>
<evidence type="ECO:0008006" key="10">
    <source>
        <dbReference type="Google" id="ProtNLM"/>
    </source>
</evidence>
<gene>
    <name evidence="8" type="ORF">PCOR1329_LOCUS23939</name>
</gene>
<dbReference type="InterPro" id="IPR034294">
    <property type="entry name" value="Aquaporin_transptr"/>
</dbReference>
<evidence type="ECO:0000256" key="1">
    <source>
        <dbReference type="ARBA" id="ARBA00004141"/>
    </source>
</evidence>
<keyword evidence="3 6" id="KW-0812">Transmembrane</keyword>
<evidence type="ECO:0000313" key="9">
    <source>
        <dbReference type="Proteomes" id="UP001189429"/>
    </source>
</evidence>
<dbReference type="InterPro" id="IPR023271">
    <property type="entry name" value="Aquaporin-like"/>
</dbReference>
<comment type="caution">
    <text evidence="8">The sequence shown here is derived from an EMBL/GenBank/DDBJ whole genome shotgun (WGS) entry which is preliminary data.</text>
</comment>
<feature type="transmembrane region" description="Helical" evidence="7">
    <location>
        <begin position="122"/>
        <end position="141"/>
    </location>
</feature>
<keyword evidence="5 7" id="KW-0472">Membrane</keyword>
<evidence type="ECO:0000313" key="8">
    <source>
        <dbReference type="EMBL" id="CAK0823094.1"/>
    </source>
</evidence>
<dbReference type="Gene3D" id="1.20.1080.10">
    <property type="entry name" value="Glycerol uptake facilitator protein"/>
    <property type="match status" value="1"/>
</dbReference>